<evidence type="ECO:0000313" key="2">
    <source>
        <dbReference type="Proteomes" id="UP000524387"/>
    </source>
</evidence>
<dbReference type="Proteomes" id="UP000524387">
    <property type="component" value="Unassembled WGS sequence"/>
</dbReference>
<dbReference type="AlphaFoldDB" id="A0A823IZQ5"/>
<name>A0A823IZQ5_LISMN</name>
<organism evidence="1 2">
    <name type="scientific">Listeria monocytogenes</name>
    <dbReference type="NCBI Taxonomy" id="1639"/>
    <lineage>
        <taxon>Bacteria</taxon>
        <taxon>Bacillati</taxon>
        <taxon>Bacillota</taxon>
        <taxon>Bacilli</taxon>
        <taxon>Bacillales</taxon>
        <taxon>Listeriaceae</taxon>
        <taxon>Listeria</taxon>
    </lineage>
</organism>
<comment type="caution">
    <text evidence="1">The sequence shown here is derived from an EMBL/GenBank/DDBJ whole genome shotgun (WGS) entry which is preliminary data.</text>
</comment>
<protein>
    <submittedName>
        <fullName evidence="1">Uncharacterized protein</fullName>
    </submittedName>
</protein>
<reference evidence="1 2" key="1">
    <citation type="submission" date="2019-04" db="EMBL/GenBank/DDBJ databases">
        <authorList>
            <consortium name="GenomeTrakr network: Whole genome sequencing for foodborne pathogen traceback"/>
        </authorList>
    </citation>
    <scope>NUCLEOTIDE SEQUENCE [LARGE SCALE GENOMIC DNA]</scope>
    <source>
        <strain evidence="1 2">CFSAN072502</strain>
    </source>
</reference>
<gene>
    <name evidence="1" type="ORF">CW895_13825</name>
</gene>
<sequence length="98" mass="11276">MKQIYQYDMNGKYVGPVLVKEDMAMLERTTEIAPPQPMFDSTFNAMNQTWSDITEEEWLIKNPIPVTAKKLTELEQLQQDVADMAFQMMQLQNTGGAK</sequence>
<proteinExistence type="predicted"/>
<accession>A0A823IZQ5</accession>
<evidence type="ECO:0000313" key="1">
    <source>
        <dbReference type="EMBL" id="EAG9354872.1"/>
    </source>
</evidence>
<dbReference type="EMBL" id="AABEKN010000006">
    <property type="protein sequence ID" value="EAG9354872.1"/>
    <property type="molecule type" value="Genomic_DNA"/>
</dbReference>
<dbReference type="RefSeq" id="WP_070033939.1">
    <property type="nucleotide sequence ID" value="NZ_CP090057.1"/>
</dbReference>